<dbReference type="InterPro" id="IPR019076">
    <property type="entry name" value="Spore_lipoprot_YhcN/YlaJ-like"/>
</dbReference>
<reference evidence="3 4" key="1">
    <citation type="submission" date="2016-12" db="EMBL/GenBank/DDBJ databases">
        <title>Domibacillus antri genome sequencing.</title>
        <authorList>
            <person name="Verma A."/>
            <person name="Krishnamurthi S."/>
        </authorList>
    </citation>
    <scope>NUCLEOTIDE SEQUENCE [LARGE SCALE GENOMIC DNA]</scope>
    <source>
        <strain evidence="3 4">XD80</strain>
    </source>
</reference>
<dbReference type="EMBL" id="MSDU01000008">
    <property type="protein sequence ID" value="OLN23146.1"/>
    <property type="molecule type" value="Genomic_DNA"/>
</dbReference>
<dbReference type="STRING" id="1714264.BTO30_04020"/>
<dbReference type="Proteomes" id="UP000185568">
    <property type="component" value="Unassembled WGS sequence"/>
</dbReference>
<dbReference type="InterPro" id="IPR014247">
    <property type="entry name" value="Spore_lipoprot_YhcN/YlaJ"/>
</dbReference>
<dbReference type="PROSITE" id="PS51257">
    <property type="entry name" value="PROKAR_LIPOPROTEIN"/>
    <property type="match status" value="1"/>
</dbReference>
<evidence type="ECO:0000313" key="3">
    <source>
        <dbReference type="EMBL" id="OLN23146.1"/>
    </source>
</evidence>
<proteinExistence type="predicted"/>
<evidence type="ECO:0000256" key="1">
    <source>
        <dbReference type="SAM" id="MobiDB-lite"/>
    </source>
</evidence>
<feature type="chain" id="PRO_5038391814" evidence="2">
    <location>
        <begin position="19"/>
        <end position="168"/>
    </location>
</feature>
<dbReference type="NCBIfam" id="TIGR02898">
    <property type="entry name" value="spore_YhcN_YlaJ"/>
    <property type="match status" value="1"/>
</dbReference>
<dbReference type="GO" id="GO:0030435">
    <property type="term" value="P:sporulation resulting in formation of a cellular spore"/>
    <property type="evidence" value="ECO:0007669"/>
    <property type="project" value="InterPro"/>
</dbReference>
<gene>
    <name evidence="3" type="ORF">BTO30_04020</name>
</gene>
<feature type="compositionally biased region" description="Basic and acidic residues" evidence="1">
    <location>
        <begin position="46"/>
        <end position="60"/>
    </location>
</feature>
<comment type="caution">
    <text evidence="3">The sequence shown here is derived from an EMBL/GenBank/DDBJ whole genome shotgun (WGS) entry which is preliminary data.</text>
</comment>
<protein>
    <submittedName>
        <fullName evidence="3">Sporulation protein</fullName>
    </submittedName>
</protein>
<keyword evidence="2" id="KW-0732">Signal</keyword>
<name>A0A1Q8Q726_9BACI</name>
<dbReference type="RefSeq" id="WP_075397436.1">
    <property type="nucleotide sequence ID" value="NZ_MSDU01000008.1"/>
</dbReference>
<sequence>MKKLVRFTIIGLTLFALAGCNTNRDEAINNDDQTPAENVNYEPDNNQDRDANETDSESRLDVADDAADRIVQLDEVETANVIVTDDNAYVAVVLRDAANEEVTNEVEDKIAAEVKAEDSSIQNVYVSANPDFVDRIADYREKINAREPVKGLVEEFSGMVQNVFPDAH</sequence>
<feature type="signal peptide" evidence="2">
    <location>
        <begin position="1"/>
        <end position="18"/>
    </location>
</feature>
<keyword evidence="4" id="KW-1185">Reference proteome</keyword>
<evidence type="ECO:0000256" key="2">
    <source>
        <dbReference type="SAM" id="SignalP"/>
    </source>
</evidence>
<dbReference type="Pfam" id="PF09580">
    <property type="entry name" value="Spore_YhcN_YlaJ"/>
    <property type="match status" value="1"/>
</dbReference>
<feature type="region of interest" description="Disordered" evidence="1">
    <location>
        <begin position="28"/>
        <end position="60"/>
    </location>
</feature>
<accession>A0A1Q8Q726</accession>
<organism evidence="3 4">
    <name type="scientific">Domibacillus antri</name>
    <dbReference type="NCBI Taxonomy" id="1714264"/>
    <lineage>
        <taxon>Bacteria</taxon>
        <taxon>Bacillati</taxon>
        <taxon>Bacillota</taxon>
        <taxon>Bacilli</taxon>
        <taxon>Bacillales</taxon>
        <taxon>Bacillaceae</taxon>
        <taxon>Domibacillus</taxon>
    </lineage>
</organism>
<dbReference type="AlphaFoldDB" id="A0A1Q8Q726"/>
<evidence type="ECO:0000313" key="4">
    <source>
        <dbReference type="Proteomes" id="UP000185568"/>
    </source>
</evidence>